<keyword evidence="2 5" id="KW-0812">Transmembrane</keyword>
<reference evidence="8 9" key="2">
    <citation type="submission" date="2024-07" db="EMBL/GenBank/DDBJ databases">
        <authorList>
            <person name="Akdeniz Z."/>
        </authorList>
    </citation>
    <scope>NUCLEOTIDE SEQUENCE [LARGE SCALE GENOMIC DNA]</scope>
</reference>
<keyword evidence="3 5" id="KW-1133">Transmembrane helix</keyword>
<dbReference type="AlphaFoldDB" id="A0AA86Q1X6"/>
<feature type="transmembrane region" description="Helical" evidence="5">
    <location>
        <begin position="213"/>
        <end position="231"/>
    </location>
</feature>
<evidence type="ECO:0000313" key="7">
    <source>
        <dbReference type="EMBL" id="CAI9948187.1"/>
    </source>
</evidence>
<keyword evidence="9" id="KW-1185">Reference proteome</keyword>
<feature type="transmembrane region" description="Helical" evidence="5">
    <location>
        <begin position="114"/>
        <end position="135"/>
    </location>
</feature>
<dbReference type="Proteomes" id="UP001642409">
    <property type="component" value="Unassembled WGS sequence"/>
</dbReference>
<evidence type="ECO:0000313" key="8">
    <source>
        <dbReference type="EMBL" id="CAL6039989.1"/>
    </source>
</evidence>
<dbReference type="InterPro" id="IPR050186">
    <property type="entry name" value="TPT_transporter"/>
</dbReference>
<dbReference type="InterPro" id="IPR000620">
    <property type="entry name" value="EamA_dom"/>
</dbReference>
<dbReference type="EMBL" id="CATOUU010000787">
    <property type="protein sequence ID" value="CAI9948187.1"/>
    <property type="molecule type" value="Genomic_DNA"/>
</dbReference>
<feature type="domain" description="EamA" evidence="6">
    <location>
        <begin position="42"/>
        <end position="158"/>
    </location>
</feature>
<keyword evidence="4 5" id="KW-0472">Membrane</keyword>
<protein>
    <submittedName>
        <fullName evidence="7">EamA-like transporter family protein</fullName>
    </submittedName>
    <submittedName>
        <fullName evidence="8">EamA-like_transporter family protein</fullName>
    </submittedName>
</protein>
<name>A0AA86Q1X6_9EUKA</name>
<dbReference type="InterPro" id="IPR037185">
    <property type="entry name" value="EmrE-like"/>
</dbReference>
<feature type="transmembrane region" description="Helical" evidence="5">
    <location>
        <begin position="12"/>
        <end position="36"/>
    </location>
</feature>
<feature type="transmembrane region" description="Helical" evidence="5">
    <location>
        <begin position="42"/>
        <end position="64"/>
    </location>
</feature>
<dbReference type="Pfam" id="PF00892">
    <property type="entry name" value="EamA"/>
    <property type="match status" value="1"/>
</dbReference>
<dbReference type="EMBL" id="CAXDID020000144">
    <property type="protein sequence ID" value="CAL6039989.1"/>
    <property type="molecule type" value="Genomic_DNA"/>
</dbReference>
<comment type="subcellular location">
    <subcellularLocation>
        <location evidence="1">Membrane</location>
        <topology evidence="1">Multi-pass membrane protein</topology>
    </subcellularLocation>
</comment>
<evidence type="ECO:0000256" key="5">
    <source>
        <dbReference type="SAM" id="Phobius"/>
    </source>
</evidence>
<dbReference type="GO" id="GO:0016020">
    <property type="term" value="C:membrane"/>
    <property type="evidence" value="ECO:0007669"/>
    <property type="project" value="UniProtKB-SubCell"/>
</dbReference>
<evidence type="ECO:0000256" key="3">
    <source>
        <dbReference type="ARBA" id="ARBA00022989"/>
    </source>
</evidence>
<gene>
    <name evidence="7" type="ORF">HINF_LOCUS35832</name>
    <name evidence="8" type="ORF">HINF_LOCUS38117</name>
</gene>
<accession>A0AA86Q1X6</accession>
<organism evidence="7">
    <name type="scientific">Hexamita inflata</name>
    <dbReference type="NCBI Taxonomy" id="28002"/>
    <lineage>
        <taxon>Eukaryota</taxon>
        <taxon>Metamonada</taxon>
        <taxon>Diplomonadida</taxon>
        <taxon>Hexamitidae</taxon>
        <taxon>Hexamitinae</taxon>
        <taxon>Hexamita</taxon>
    </lineage>
</organism>
<feature type="transmembrane region" description="Helical" evidence="5">
    <location>
        <begin position="243"/>
        <end position="263"/>
    </location>
</feature>
<sequence length="296" mass="33204">MRKVECLHFRTGYDSVLFVIYLIVSVCIPVFNYYVFTGVFNYPVTFTSIQFVFCSLSALVWNIFLKPSEHHKHVNTKVTVKKDFAAKALLFILPGIIMGANVSMNNLGLAKTSATLSILVKGTSNIWTVLFDFLFFKVKVSWKAIVMIIFILGGQACIAISSFYSNPVRPDQVQAIIMLCVSALTSSIYSVFIKESQIFLKKRNIHVHPTETAFFIMGYASLVMIVLSLIIELQGWPDLFHNFTPLSNMILVTLLGGCVMTTGDKLAGIFLTMRNSLVDWSIIADSKQFPRSSLTF</sequence>
<comment type="caution">
    <text evidence="7">The sequence shown here is derived from an EMBL/GenBank/DDBJ whole genome shotgun (WGS) entry which is preliminary data.</text>
</comment>
<evidence type="ECO:0000259" key="6">
    <source>
        <dbReference type="Pfam" id="PF00892"/>
    </source>
</evidence>
<proteinExistence type="predicted"/>
<dbReference type="SUPFAM" id="SSF103481">
    <property type="entry name" value="Multidrug resistance efflux transporter EmrE"/>
    <property type="match status" value="1"/>
</dbReference>
<evidence type="ECO:0000256" key="4">
    <source>
        <dbReference type="ARBA" id="ARBA00023136"/>
    </source>
</evidence>
<dbReference type="PANTHER" id="PTHR11132">
    <property type="entry name" value="SOLUTE CARRIER FAMILY 35"/>
    <property type="match status" value="1"/>
</dbReference>
<feature type="transmembrane region" description="Helical" evidence="5">
    <location>
        <begin position="142"/>
        <end position="163"/>
    </location>
</feature>
<evidence type="ECO:0000256" key="1">
    <source>
        <dbReference type="ARBA" id="ARBA00004141"/>
    </source>
</evidence>
<evidence type="ECO:0000313" key="9">
    <source>
        <dbReference type="Proteomes" id="UP001642409"/>
    </source>
</evidence>
<feature type="transmembrane region" description="Helical" evidence="5">
    <location>
        <begin position="84"/>
        <end position="102"/>
    </location>
</feature>
<reference evidence="7" key="1">
    <citation type="submission" date="2023-06" db="EMBL/GenBank/DDBJ databases">
        <authorList>
            <person name="Kurt Z."/>
        </authorList>
    </citation>
    <scope>NUCLEOTIDE SEQUENCE</scope>
</reference>
<feature type="transmembrane region" description="Helical" evidence="5">
    <location>
        <begin position="175"/>
        <end position="192"/>
    </location>
</feature>
<evidence type="ECO:0000256" key="2">
    <source>
        <dbReference type="ARBA" id="ARBA00022692"/>
    </source>
</evidence>